<dbReference type="RefSeq" id="XP_067484766.1">
    <property type="nucleotide sequence ID" value="XM_067619178.1"/>
</dbReference>
<dbReference type="VEuPathDB" id="FungiDB:ASPBRDRAFT_141331"/>
<feature type="compositionally biased region" description="Polar residues" evidence="1">
    <location>
        <begin position="141"/>
        <end position="162"/>
    </location>
</feature>
<name>A0A1L9V159_ASPBC</name>
<feature type="compositionally biased region" description="Low complexity" evidence="1">
    <location>
        <begin position="111"/>
        <end position="123"/>
    </location>
</feature>
<protein>
    <submittedName>
        <fullName evidence="2">Uncharacterized protein</fullName>
    </submittedName>
</protein>
<dbReference type="Proteomes" id="UP000184499">
    <property type="component" value="Unassembled WGS sequence"/>
</dbReference>
<evidence type="ECO:0000313" key="2">
    <source>
        <dbReference type="EMBL" id="OJJ77519.1"/>
    </source>
</evidence>
<evidence type="ECO:0000313" key="3">
    <source>
        <dbReference type="Proteomes" id="UP000184499"/>
    </source>
</evidence>
<dbReference type="GeneID" id="93571666"/>
<dbReference type="OMA" id="NDNTEHT"/>
<dbReference type="STRING" id="767769.A0A1L9V159"/>
<feature type="compositionally biased region" description="Basic and acidic residues" evidence="1">
    <location>
        <begin position="168"/>
        <end position="180"/>
    </location>
</feature>
<dbReference type="AlphaFoldDB" id="A0A1L9V159"/>
<dbReference type="OrthoDB" id="4590707at2759"/>
<feature type="compositionally biased region" description="Basic and acidic residues" evidence="1">
    <location>
        <begin position="77"/>
        <end position="94"/>
    </location>
</feature>
<feature type="region of interest" description="Disordered" evidence="1">
    <location>
        <begin position="70"/>
        <end position="192"/>
    </location>
</feature>
<dbReference type="EMBL" id="KV878679">
    <property type="protein sequence ID" value="OJJ77519.1"/>
    <property type="molecule type" value="Genomic_DNA"/>
</dbReference>
<keyword evidence="3" id="KW-1185">Reference proteome</keyword>
<organism evidence="2 3">
    <name type="scientific">Aspergillus brasiliensis (strain CBS 101740 / IMI 381727 / IBT 21946)</name>
    <dbReference type="NCBI Taxonomy" id="767769"/>
    <lineage>
        <taxon>Eukaryota</taxon>
        <taxon>Fungi</taxon>
        <taxon>Dikarya</taxon>
        <taxon>Ascomycota</taxon>
        <taxon>Pezizomycotina</taxon>
        <taxon>Eurotiomycetes</taxon>
        <taxon>Eurotiomycetidae</taxon>
        <taxon>Eurotiales</taxon>
        <taxon>Aspergillaceae</taxon>
        <taxon>Aspergillus</taxon>
        <taxon>Aspergillus subgen. Circumdati</taxon>
    </lineage>
</organism>
<proteinExistence type="predicted"/>
<reference evidence="3" key="1">
    <citation type="journal article" date="2017" name="Genome Biol.">
        <title>Comparative genomics reveals high biological diversity and specific adaptations in the industrially and medically important fungal genus Aspergillus.</title>
        <authorList>
            <person name="de Vries R.P."/>
            <person name="Riley R."/>
            <person name="Wiebenga A."/>
            <person name="Aguilar-Osorio G."/>
            <person name="Amillis S."/>
            <person name="Uchima C.A."/>
            <person name="Anderluh G."/>
            <person name="Asadollahi M."/>
            <person name="Askin M."/>
            <person name="Barry K."/>
            <person name="Battaglia E."/>
            <person name="Bayram O."/>
            <person name="Benocci T."/>
            <person name="Braus-Stromeyer S.A."/>
            <person name="Caldana C."/>
            <person name="Canovas D."/>
            <person name="Cerqueira G.C."/>
            <person name="Chen F."/>
            <person name="Chen W."/>
            <person name="Choi C."/>
            <person name="Clum A."/>
            <person name="Dos Santos R.A."/>
            <person name="Damasio A.R."/>
            <person name="Diallinas G."/>
            <person name="Emri T."/>
            <person name="Fekete E."/>
            <person name="Flipphi M."/>
            <person name="Freyberg S."/>
            <person name="Gallo A."/>
            <person name="Gournas C."/>
            <person name="Habgood R."/>
            <person name="Hainaut M."/>
            <person name="Harispe M.L."/>
            <person name="Henrissat B."/>
            <person name="Hilden K.S."/>
            <person name="Hope R."/>
            <person name="Hossain A."/>
            <person name="Karabika E."/>
            <person name="Karaffa L."/>
            <person name="Karanyi Z."/>
            <person name="Krasevec N."/>
            <person name="Kuo A."/>
            <person name="Kusch H."/>
            <person name="LaButti K."/>
            <person name="Lagendijk E.L."/>
            <person name="Lapidus A."/>
            <person name="Levasseur A."/>
            <person name="Lindquist E."/>
            <person name="Lipzen A."/>
            <person name="Logrieco A.F."/>
            <person name="MacCabe A."/>
            <person name="Maekelae M.R."/>
            <person name="Malavazi I."/>
            <person name="Melin P."/>
            <person name="Meyer V."/>
            <person name="Mielnichuk N."/>
            <person name="Miskei M."/>
            <person name="Molnar A.P."/>
            <person name="Mule G."/>
            <person name="Ngan C.Y."/>
            <person name="Orejas M."/>
            <person name="Orosz E."/>
            <person name="Ouedraogo J.P."/>
            <person name="Overkamp K.M."/>
            <person name="Park H.-S."/>
            <person name="Perrone G."/>
            <person name="Piumi F."/>
            <person name="Punt P.J."/>
            <person name="Ram A.F."/>
            <person name="Ramon A."/>
            <person name="Rauscher S."/>
            <person name="Record E."/>
            <person name="Riano-Pachon D.M."/>
            <person name="Robert V."/>
            <person name="Roehrig J."/>
            <person name="Ruller R."/>
            <person name="Salamov A."/>
            <person name="Salih N.S."/>
            <person name="Samson R.A."/>
            <person name="Sandor E."/>
            <person name="Sanguinetti M."/>
            <person name="Schuetze T."/>
            <person name="Sepcic K."/>
            <person name="Shelest E."/>
            <person name="Sherlock G."/>
            <person name="Sophianopoulou V."/>
            <person name="Squina F.M."/>
            <person name="Sun H."/>
            <person name="Susca A."/>
            <person name="Todd R.B."/>
            <person name="Tsang A."/>
            <person name="Unkles S.E."/>
            <person name="van de Wiele N."/>
            <person name="van Rossen-Uffink D."/>
            <person name="Oliveira J.V."/>
            <person name="Vesth T.C."/>
            <person name="Visser J."/>
            <person name="Yu J.-H."/>
            <person name="Zhou M."/>
            <person name="Andersen M.R."/>
            <person name="Archer D.B."/>
            <person name="Baker S.E."/>
            <person name="Benoit I."/>
            <person name="Brakhage A.A."/>
            <person name="Braus G.H."/>
            <person name="Fischer R."/>
            <person name="Frisvad J.C."/>
            <person name="Goldman G.H."/>
            <person name="Houbraken J."/>
            <person name="Oakley B."/>
            <person name="Pocsi I."/>
            <person name="Scazzocchio C."/>
            <person name="Seiboth B."/>
            <person name="vanKuyk P.A."/>
            <person name="Wortman J."/>
            <person name="Dyer P.S."/>
            <person name="Grigoriev I.V."/>
        </authorList>
    </citation>
    <scope>NUCLEOTIDE SEQUENCE [LARGE SCALE GENOMIC DNA]</scope>
    <source>
        <strain evidence="3">CBS 101740 / IMI 381727 / IBT 21946</strain>
    </source>
</reference>
<sequence length="192" mass="19984">MVLARPHILRASARAVGAGVGVAARRPPTQQFARRGYAQSHDAPKSSDLPWLIASLGFGVPTAYYLLQSGPKKTPHHGHEAHGAGHVEKEEKAPAGEASPQPDRDAEQKTDTSSSSAESTPSTDGKPPSEADQPASRKESGSSATISGKQEGLSNTDTSNPYVNEPGKSAKGEGETETAKVKGTVSPERPQA</sequence>
<accession>A0A1L9V159</accession>
<gene>
    <name evidence="2" type="ORF">ASPBRDRAFT_141331</name>
</gene>
<evidence type="ECO:0000256" key="1">
    <source>
        <dbReference type="SAM" id="MobiDB-lite"/>
    </source>
</evidence>